<evidence type="ECO:0000313" key="8">
    <source>
        <dbReference type="Proteomes" id="UP000316096"/>
    </source>
</evidence>
<dbReference type="CDD" id="cd03224">
    <property type="entry name" value="ABC_TM1139_LivF_branched"/>
    <property type="match status" value="1"/>
</dbReference>
<dbReference type="Pfam" id="PF00005">
    <property type="entry name" value="ABC_tran"/>
    <property type="match status" value="1"/>
</dbReference>
<dbReference type="GO" id="GO:0016887">
    <property type="term" value="F:ATP hydrolysis activity"/>
    <property type="evidence" value="ECO:0007669"/>
    <property type="project" value="InterPro"/>
</dbReference>
<evidence type="ECO:0000259" key="6">
    <source>
        <dbReference type="PROSITE" id="PS50893"/>
    </source>
</evidence>
<dbReference type="SUPFAM" id="SSF52540">
    <property type="entry name" value="P-loop containing nucleoside triphosphate hydrolases"/>
    <property type="match status" value="1"/>
</dbReference>
<keyword evidence="5" id="KW-0029">Amino-acid transport</keyword>
<dbReference type="PROSITE" id="PS00211">
    <property type="entry name" value="ABC_TRANSPORTER_1"/>
    <property type="match status" value="1"/>
</dbReference>
<evidence type="ECO:0000256" key="1">
    <source>
        <dbReference type="ARBA" id="ARBA00005417"/>
    </source>
</evidence>
<organism evidence="7 8">
    <name type="scientific">Actinoallomurus bryophytorum</name>
    <dbReference type="NCBI Taxonomy" id="1490222"/>
    <lineage>
        <taxon>Bacteria</taxon>
        <taxon>Bacillati</taxon>
        <taxon>Actinomycetota</taxon>
        <taxon>Actinomycetes</taxon>
        <taxon>Streptosporangiales</taxon>
        <taxon>Thermomonosporaceae</taxon>
        <taxon>Actinoallomurus</taxon>
    </lineage>
</organism>
<dbReference type="Proteomes" id="UP000316096">
    <property type="component" value="Unassembled WGS sequence"/>
</dbReference>
<protein>
    <submittedName>
        <fullName evidence="7">Amino acid/amide ABC transporter ATP-binding protein 2 (HAAT family)</fullName>
    </submittedName>
</protein>
<dbReference type="InterPro" id="IPR003439">
    <property type="entry name" value="ABC_transporter-like_ATP-bd"/>
</dbReference>
<keyword evidence="8" id="KW-1185">Reference proteome</keyword>
<dbReference type="Gene3D" id="3.40.50.300">
    <property type="entry name" value="P-loop containing nucleotide triphosphate hydrolases"/>
    <property type="match status" value="1"/>
</dbReference>
<keyword evidence="3" id="KW-0547">Nucleotide-binding</keyword>
<keyword evidence="4 7" id="KW-0067">ATP-binding</keyword>
<sequence length="220" mass="23705">MLEVEGLYAHHGHGPVLAGLSLRVDDGEFVAVTGNNGAGKTTLLRTISGLHKPERGRVTVLGRSPAHLAPEHLARAGVGHVPEGRRVFGSLSVTDNLAVGAVGLARDERLEVRARVYEMFPRLAERATQRAGTLSGGEQQMLAIARALMGRPRLLMLDEPSLGLAPAVTAQTLAHLRRIRTEWGCTLLLVEQDQRLVQGVADRTLRLTGGLLHPDVEVVR</sequence>
<dbReference type="GO" id="GO:0005524">
    <property type="term" value="F:ATP binding"/>
    <property type="evidence" value="ECO:0007669"/>
    <property type="project" value="UniProtKB-KW"/>
</dbReference>
<dbReference type="PANTHER" id="PTHR43820:SF4">
    <property type="entry name" value="HIGH-AFFINITY BRANCHED-CHAIN AMINO ACID TRANSPORT ATP-BINDING PROTEIN LIVF"/>
    <property type="match status" value="1"/>
</dbReference>
<proteinExistence type="inferred from homology"/>
<comment type="similarity">
    <text evidence="1">Belongs to the ABC transporter superfamily.</text>
</comment>
<evidence type="ECO:0000256" key="2">
    <source>
        <dbReference type="ARBA" id="ARBA00022448"/>
    </source>
</evidence>
<dbReference type="AlphaFoldDB" id="A0A543C1J3"/>
<dbReference type="SMART" id="SM00382">
    <property type="entry name" value="AAA"/>
    <property type="match status" value="1"/>
</dbReference>
<dbReference type="InterPro" id="IPR017871">
    <property type="entry name" value="ABC_transporter-like_CS"/>
</dbReference>
<name>A0A543C1J3_9ACTN</name>
<dbReference type="PANTHER" id="PTHR43820">
    <property type="entry name" value="HIGH-AFFINITY BRANCHED-CHAIN AMINO ACID TRANSPORT ATP-BINDING PROTEIN LIVF"/>
    <property type="match status" value="1"/>
</dbReference>
<evidence type="ECO:0000313" key="7">
    <source>
        <dbReference type="EMBL" id="TQL90942.1"/>
    </source>
</evidence>
<dbReference type="EMBL" id="VFOZ01000002">
    <property type="protein sequence ID" value="TQL90942.1"/>
    <property type="molecule type" value="Genomic_DNA"/>
</dbReference>
<keyword evidence="2" id="KW-0813">Transport</keyword>
<reference evidence="7 8" key="1">
    <citation type="submission" date="2019-06" db="EMBL/GenBank/DDBJ databases">
        <title>Sequencing the genomes of 1000 actinobacteria strains.</title>
        <authorList>
            <person name="Klenk H.-P."/>
        </authorList>
    </citation>
    <scope>NUCLEOTIDE SEQUENCE [LARGE SCALE GENOMIC DNA]</scope>
    <source>
        <strain evidence="7 8">DSM 102200</strain>
    </source>
</reference>
<evidence type="ECO:0000256" key="5">
    <source>
        <dbReference type="ARBA" id="ARBA00022970"/>
    </source>
</evidence>
<comment type="caution">
    <text evidence="7">The sequence shown here is derived from an EMBL/GenBank/DDBJ whole genome shotgun (WGS) entry which is preliminary data.</text>
</comment>
<dbReference type="RefSeq" id="WP_185792711.1">
    <property type="nucleotide sequence ID" value="NZ_VFOZ01000002.1"/>
</dbReference>
<dbReference type="InterPro" id="IPR003593">
    <property type="entry name" value="AAA+_ATPase"/>
</dbReference>
<accession>A0A543C1J3</accession>
<dbReference type="InterPro" id="IPR052156">
    <property type="entry name" value="BCAA_Transport_ATP-bd_LivF"/>
</dbReference>
<evidence type="ECO:0000256" key="4">
    <source>
        <dbReference type="ARBA" id="ARBA00022840"/>
    </source>
</evidence>
<evidence type="ECO:0000256" key="3">
    <source>
        <dbReference type="ARBA" id="ARBA00022741"/>
    </source>
</evidence>
<dbReference type="GO" id="GO:0015807">
    <property type="term" value="P:L-amino acid transport"/>
    <property type="evidence" value="ECO:0007669"/>
    <property type="project" value="TreeGrafter"/>
</dbReference>
<dbReference type="PROSITE" id="PS50893">
    <property type="entry name" value="ABC_TRANSPORTER_2"/>
    <property type="match status" value="1"/>
</dbReference>
<gene>
    <name evidence="7" type="ORF">FB559_8261</name>
</gene>
<feature type="domain" description="ABC transporter" evidence="6">
    <location>
        <begin position="2"/>
        <end position="218"/>
    </location>
</feature>
<dbReference type="GO" id="GO:0015658">
    <property type="term" value="F:branched-chain amino acid transmembrane transporter activity"/>
    <property type="evidence" value="ECO:0007669"/>
    <property type="project" value="TreeGrafter"/>
</dbReference>
<dbReference type="InterPro" id="IPR027417">
    <property type="entry name" value="P-loop_NTPase"/>
</dbReference>